<organism evidence="1">
    <name type="scientific">Anguilla anguilla</name>
    <name type="common">European freshwater eel</name>
    <name type="synonym">Muraena anguilla</name>
    <dbReference type="NCBI Taxonomy" id="7936"/>
    <lineage>
        <taxon>Eukaryota</taxon>
        <taxon>Metazoa</taxon>
        <taxon>Chordata</taxon>
        <taxon>Craniata</taxon>
        <taxon>Vertebrata</taxon>
        <taxon>Euteleostomi</taxon>
        <taxon>Actinopterygii</taxon>
        <taxon>Neopterygii</taxon>
        <taxon>Teleostei</taxon>
        <taxon>Anguilliformes</taxon>
        <taxon>Anguillidae</taxon>
        <taxon>Anguilla</taxon>
    </lineage>
</organism>
<dbReference type="EMBL" id="GBXM01034239">
    <property type="protein sequence ID" value="JAH74338.1"/>
    <property type="molecule type" value="Transcribed_RNA"/>
</dbReference>
<dbReference type="AlphaFoldDB" id="A0A0E9VAX1"/>
<name>A0A0E9VAX1_ANGAN</name>
<reference evidence="1" key="2">
    <citation type="journal article" date="2015" name="Fish Shellfish Immunol.">
        <title>Early steps in the European eel (Anguilla anguilla)-Vibrio vulnificus interaction in the gills: Role of the RtxA13 toxin.</title>
        <authorList>
            <person name="Callol A."/>
            <person name="Pajuelo D."/>
            <person name="Ebbesson L."/>
            <person name="Teles M."/>
            <person name="MacKenzie S."/>
            <person name="Amaro C."/>
        </authorList>
    </citation>
    <scope>NUCLEOTIDE SEQUENCE</scope>
</reference>
<reference evidence="1" key="1">
    <citation type="submission" date="2014-11" db="EMBL/GenBank/DDBJ databases">
        <authorList>
            <person name="Amaro Gonzalez C."/>
        </authorList>
    </citation>
    <scope>NUCLEOTIDE SEQUENCE</scope>
</reference>
<proteinExistence type="predicted"/>
<sequence length="35" mass="3954">MNLIFLTTLQATCKIKKVLFFLNVAFIEPSGAHED</sequence>
<accession>A0A0E9VAX1</accession>
<protein>
    <submittedName>
        <fullName evidence="1">Uncharacterized protein</fullName>
    </submittedName>
</protein>
<evidence type="ECO:0000313" key="1">
    <source>
        <dbReference type="EMBL" id="JAH74338.1"/>
    </source>
</evidence>